<dbReference type="RefSeq" id="WP_013707586.1">
    <property type="nucleotide sequence ID" value="NC_015388.1"/>
</dbReference>
<accession>F2NIK2</accession>
<keyword evidence="2 4" id="KW-0808">Transferase</keyword>
<evidence type="ECO:0000313" key="5">
    <source>
        <dbReference type="Proteomes" id="UP000000483"/>
    </source>
</evidence>
<keyword evidence="1" id="KW-0328">Glycosyltransferase</keyword>
<dbReference type="PANTHER" id="PTHR12526">
    <property type="entry name" value="GLYCOSYLTRANSFERASE"/>
    <property type="match status" value="1"/>
</dbReference>
<dbReference type="KEGG" id="dao:Desac_2662"/>
<sequence length="400" mass="46118">MGLLDKQVLLIIFAPLLAPRHVLMLKSLKARGWQISVIAWDRKGNAASPKEYNDIIDRWIWIHLPVKDWGFKLIPKLPHFYARVWQAYKSLGKPQVSILTHIFLLPLVFILSGTKIYDAYEMYALEMSFYFGAHAQKVLPFWQTLEGLLVKKFDGVYTLDSRQSWLENFYKKWNDRVQVIWNVPSKIDEPDLGEVNSLRDEFFGKKVITYVGGLARDKGLRAALEVAALAKQKHPDALFLFIGSMQDDPDEINSLVQRFELENNTRFINWLPYRKMLAYLAHSLIGIALHQPGRNYQYVSCGTGRKFITYMQAGIPIIAPTLGEIGLIVQKEGCGILVDTTNNFQVANTITYLLDHPGEADLMGNKGRKAFLEKYCWELEEQKFLNFYYDLLNNKKHLHG</sequence>
<evidence type="ECO:0000259" key="3">
    <source>
        <dbReference type="Pfam" id="PF00534"/>
    </source>
</evidence>
<gene>
    <name evidence="4" type="ordered locus">Desac_2662</name>
</gene>
<dbReference type="InterPro" id="IPR001296">
    <property type="entry name" value="Glyco_trans_1"/>
</dbReference>
<dbReference type="GO" id="GO:0016757">
    <property type="term" value="F:glycosyltransferase activity"/>
    <property type="evidence" value="ECO:0007669"/>
    <property type="project" value="UniProtKB-KW"/>
</dbReference>
<dbReference type="Proteomes" id="UP000000483">
    <property type="component" value="Chromosome"/>
</dbReference>
<name>F2NIK2_DESAR</name>
<dbReference type="EMBL" id="CP002629">
    <property type="protein sequence ID" value="AEB10477.1"/>
    <property type="molecule type" value="Genomic_DNA"/>
</dbReference>
<organism evidence="4 5">
    <name type="scientific">Desulfobacca acetoxidans (strain ATCC 700848 / DSM 11109 / ASRB2)</name>
    <dbReference type="NCBI Taxonomy" id="880072"/>
    <lineage>
        <taxon>Bacteria</taxon>
        <taxon>Pseudomonadati</taxon>
        <taxon>Thermodesulfobacteriota</taxon>
        <taxon>Desulfobaccia</taxon>
        <taxon>Desulfobaccales</taxon>
        <taxon>Desulfobaccaceae</taxon>
        <taxon>Desulfobacca</taxon>
    </lineage>
</organism>
<keyword evidence="5" id="KW-1185">Reference proteome</keyword>
<feature type="domain" description="Glycosyl transferase family 1" evidence="3">
    <location>
        <begin position="204"/>
        <end position="369"/>
    </location>
</feature>
<dbReference type="Pfam" id="PF00534">
    <property type="entry name" value="Glycos_transf_1"/>
    <property type="match status" value="1"/>
</dbReference>
<reference evidence="4 5" key="1">
    <citation type="journal article" date="2011" name="Stand. Genomic Sci.">
        <title>Complete genome sequence of the acetate-degrading sulfate reducer Desulfobacca acetoxidans type strain (ASRB2).</title>
        <authorList>
            <person name="Goker M."/>
            <person name="Teshima H."/>
            <person name="Lapidus A."/>
            <person name="Nolan M."/>
            <person name="Lucas S."/>
            <person name="Hammon N."/>
            <person name="Deshpande S."/>
            <person name="Cheng J.F."/>
            <person name="Tapia R."/>
            <person name="Han C."/>
            <person name="Goodwin L."/>
            <person name="Pitluck S."/>
            <person name="Huntemann M."/>
            <person name="Liolios K."/>
            <person name="Ivanova N."/>
            <person name="Pagani I."/>
            <person name="Mavromatis K."/>
            <person name="Ovchinikova G."/>
            <person name="Pati A."/>
            <person name="Chen A."/>
            <person name="Palaniappan K."/>
            <person name="Land M."/>
            <person name="Hauser L."/>
            <person name="Brambilla E.M."/>
            <person name="Rohde M."/>
            <person name="Spring S."/>
            <person name="Detter J.C."/>
            <person name="Woyke T."/>
            <person name="Bristow J."/>
            <person name="Eisen J.A."/>
            <person name="Markowitz V."/>
            <person name="Hugenholtz P."/>
            <person name="Kyrpides N.C."/>
            <person name="Klenk H.P."/>
        </authorList>
    </citation>
    <scope>NUCLEOTIDE SEQUENCE [LARGE SCALE GENOMIC DNA]</scope>
    <source>
        <strain evidence="5">ATCC 700848 / DSM 11109 / ASRB2</strain>
    </source>
</reference>
<evidence type="ECO:0000313" key="4">
    <source>
        <dbReference type="EMBL" id="AEB10477.1"/>
    </source>
</evidence>
<dbReference type="STRING" id="880072.Desac_2662"/>
<protein>
    <submittedName>
        <fullName evidence="4">Glycosyl transferase group 1</fullName>
    </submittedName>
</protein>
<dbReference type="SUPFAM" id="SSF53756">
    <property type="entry name" value="UDP-Glycosyltransferase/glycogen phosphorylase"/>
    <property type="match status" value="1"/>
</dbReference>
<dbReference type="Gene3D" id="3.40.50.2000">
    <property type="entry name" value="Glycogen Phosphorylase B"/>
    <property type="match status" value="1"/>
</dbReference>
<proteinExistence type="predicted"/>
<dbReference type="OrthoDB" id="5449954at2"/>
<reference evidence="5" key="2">
    <citation type="submission" date="2011-03" db="EMBL/GenBank/DDBJ databases">
        <title>The complete genome of Desulfobacca acetoxidans DSM 11109.</title>
        <authorList>
            <consortium name="US DOE Joint Genome Institute (JGI-PGF)"/>
            <person name="Lucas S."/>
            <person name="Copeland A."/>
            <person name="Lapidus A."/>
            <person name="Bruce D."/>
            <person name="Goodwin L."/>
            <person name="Pitluck S."/>
            <person name="Peters L."/>
            <person name="Kyrpides N."/>
            <person name="Mavromatis K."/>
            <person name="Ivanova N."/>
            <person name="Ovchinnikova G."/>
            <person name="Teshima H."/>
            <person name="Detter J.C."/>
            <person name="Han C."/>
            <person name="Land M."/>
            <person name="Hauser L."/>
            <person name="Markowitz V."/>
            <person name="Cheng J.-F."/>
            <person name="Hugenholtz P."/>
            <person name="Woyke T."/>
            <person name="Wu D."/>
            <person name="Spring S."/>
            <person name="Schueler E."/>
            <person name="Brambilla E."/>
            <person name="Klenk H.-P."/>
            <person name="Eisen J.A."/>
        </authorList>
    </citation>
    <scope>NUCLEOTIDE SEQUENCE [LARGE SCALE GENOMIC DNA]</scope>
    <source>
        <strain evidence="5">ATCC 700848 / DSM 11109 / ASRB2</strain>
    </source>
</reference>
<dbReference type="HOGENOM" id="CLU_688353_0_0_7"/>
<evidence type="ECO:0000256" key="2">
    <source>
        <dbReference type="ARBA" id="ARBA00022679"/>
    </source>
</evidence>
<dbReference type="PANTHER" id="PTHR12526:SF629">
    <property type="entry name" value="TEICHURONIC ACID BIOSYNTHESIS GLYCOSYLTRANSFERASE TUAH-RELATED"/>
    <property type="match status" value="1"/>
</dbReference>
<evidence type="ECO:0000256" key="1">
    <source>
        <dbReference type="ARBA" id="ARBA00022676"/>
    </source>
</evidence>
<dbReference type="AlphaFoldDB" id="F2NIK2"/>
<dbReference type="eggNOG" id="COG0438">
    <property type="taxonomic scope" value="Bacteria"/>
</dbReference>